<name>A0A2P2N5Y5_RHIMU</name>
<accession>A0A2P2N5Y5</accession>
<evidence type="ECO:0000256" key="1">
    <source>
        <dbReference type="SAM" id="Phobius"/>
    </source>
</evidence>
<feature type="transmembrane region" description="Helical" evidence="1">
    <location>
        <begin position="20"/>
        <end position="40"/>
    </location>
</feature>
<organism evidence="2">
    <name type="scientific">Rhizophora mucronata</name>
    <name type="common">Asiatic mangrove</name>
    <dbReference type="NCBI Taxonomy" id="61149"/>
    <lineage>
        <taxon>Eukaryota</taxon>
        <taxon>Viridiplantae</taxon>
        <taxon>Streptophyta</taxon>
        <taxon>Embryophyta</taxon>
        <taxon>Tracheophyta</taxon>
        <taxon>Spermatophyta</taxon>
        <taxon>Magnoliopsida</taxon>
        <taxon>eudicotyledons</taxon>
        <taxon>Gunneridae</taxon>
        <taxon>Pentapetalae</taxon>
        <taxon>rosids</taxon>
        <taxon>fabids</taxon>
        <taxon>Malpighiales</taxon>
        <taxon>Rhizophoraceae</taxon>
        <taxon>Rhizophora</taxon>
    </lineage>
</organism>
<keyword evidence="1" id="KW-0472">Membrane</keyword>
<sequence length="43" mass="5342">MEEERTYVCDLKGKTITYHLYLSLHKICWIIYIIFFFLVLDNR</sequence>
<dbReference type="EMBL" id="GGEC01057384">
    <property type="protein sequence ID" value="MBX37868.1"/>
    <property type="molecule type" value="Transcribed_RNA"/>
</dbReference>
<reference evidence="2" key="1">
    <citation type="submission" date="2018-02" db="EMBL/GenBank/DDBJ databases">
        <title>Rhizophora mucronata_Transcriptome.</title>
        <authorList>
            <person name="Meera S.P."/>
            <person name="Sreeshan A."/>
            <person name="Augustine A."/>
        </authorList>
    </citation>
    <scope>NUCLEOTIDE SEQUENCE</scope>
    <source>
        <tissue evidence="2">Leaf</tissue>
    </source>
</reference>
<evidence type="ECO:0000313" key="2">
    <source>
        <dbReference type="EMBL" id="MBX37868.1"/>
    </source>
</evidence>
<protein>
    <submittedName>
        <fullName evidence="2">Uncharacterized protein</fullName>
    </submittedName>
</protein>
<keyword evidence="1" id="KW-1133">Transmembrane helix</keyword>
<keyword evidence="1" id="KW-0812">Transmembrane</keyword>
<dbReference type="AlphaFoldDB" id="A0A2P2N5Y5"/>
<proteinExistence type="predicted"/>